<evidence type="ECO:0000313" key="2">
    <source>
        <dbReference type="EMBL" id="MDZ5032606.1"/>
    </source>
</evidence>
<comment type="caution">
    <text evidence="2">The sequence shown here is derived from an EMBL/GenBank/DDBJ whole genome shotgun (WGS) entry which is preliminary data.</text>
</comment>
<dbReference type="Proteomes" id="UP001289066">
    <property type="component" value="Unassembled WGS sequence"/>
</dbReference>
<dbReference type="InterPro" id="IPR027417">
    <property type="entry name" value="P-loop_NTPase"/>
</dbReference>
<dbReference type="Gene3D" id="3.40.50.300">
    <property type="entry name" value="P-loop containing nucleotide triphosphate hydrolases"/>
    <property type="match status" value="1"/>
</dbReference>
<accession>A0AAW9IQX6</accession>
<dbReference type="Proteomes" id="UP001291306">
    <property type="component" value="Unassembled WGS sequence"/>
</dbReference>
<protein>
    <submittedName>
        <fullName evidence="2">Uncharacterized protein</fullName>
    </submittedName>
</protein>
<proteinExistence type="predicted"/>
<dbReference type="RefSeq" id="WP_198603393.1">
    <property type="nucleotide sequence ID" value="NZ_CATNWL010000001.1"/>
</dbReference>
<evidence type="ECO:0000313" key="3">
    <source>
        <dbReference type="Proteomes" id="UP001289066"/>
    </source>
</evidence>
<dbReference type="AlphaFoldDB" id="A0AAW9IQX6"/>
<name>A0AAW9IQX6_CLOPF</name>
<reference evidence="2" key="1">
    <citation type="submission" date="2019-11" db="EMBL/GenBank/DDBJ databases">
        <title>Characterization of Clostridium perfringens isolates from swine manure treated agricultural soils.</title>
        <authorList>
            <person name="Wushke S.T."/>
        </authorList>
    </citation>
    <scope>NUCLEOTIDE SEQUENCE</scope>
    <source>
        <strain evidence="2">X15</strain>
        <strain evidence="1">X26</strain>
    </source>
</reference>
<dbReference type="EMBL" id="WNVC01000015">
    <property type="protein sequence ID" value="MDZ4998712.1"/>
    <property type="molecule type" value="Genomic_DNA"/>
</dbReference>
<organism evidence="2 3">
    <name type="scientific">Clostridium perfringens</name>
    <dbReference type="NCBI Taxonomy" id="1502"/>
    <lineage>
        <taxon>Bacteria</taxon>
        <taxon>Bacillati</taxon>
        <taxon>Bacillota</taxon>
        <taxon>Clostridia</taxon>
        <taxon>Eubacteriales</taxon>
        <taxon>Clostridiaceae</taxon>
        <taxon>Clostridium</taxon>
    </lineage>
</organism>
<sequence>MANELKQFVEDKVFIEKMNSAFAALRADYELDLDTSKEKINELKSVNVDNKNHLSNLVSYSTKSSGTISGLRGTGKTHLFLLARNDINENIDKNKAVAIYLNVKRLHLPQEFTQEIFNRAFSIFLYNELSKQLTTIIYDLQDDTFLKKVQALFKSNNAKLIRNIEKAIIKINIFKAVIRSGSQEFSNLERGQIKGEEETKELIELKNKIAEKLRIKDTGLSMELEMKAINEVQKNISTNNEYLKYLNIQDVRDEIMSILKMLQIKTITFYVDEWEKLYYNEKAQEYLAFYIDRMIDTPIYFWIGIVPKRGSLYTLDNGADLQHMINLDDSLIFENSKYDKELCMNYFKEFINKRLYFYLKDYNIDYTILFNKDKKLEQLVLASMGNSRDFGTMLLGCWSEFQSYKTKAITTGRPFKYISEDMIAKAIKNDGDKKLSNIKDDSDVMKVWNDLHEYCSDKKSSHFSVEESKENTEAMSNKLFSELIYHRLLHFRKGHVPPKEKKIINKLSIYALSFSCTYDSHKRDKRFEFITDYDVIHDRVRRYIYKPNEIIKTLKIKDGEIAPCKSCGESINVLRMRGAWETNTCPFCGQQIHN</sequence>
<evidence type="ECO:0000313" key="1">
    <source>
        <dbReference type="EMBL" id="MDZ4998712.1"/>
    </source>
</evidence>
<gene>
    <name evidence="1" type="ORF">GNF79_06265</name>
    <name evidence="2" type="ORF">GNF81_07340</name>
</gene>
<dbReference type="EMBL" id="WNVG01000019">
    <property type="protein sequence ID" value="MDZ5032606.1"/>
    <property type="molecule type" value="Genomic_DNA"/>
</dbReference>